<dbReference type="EMBL" id="KJ190158">
    <property type="protein sequence ID" value="AHN83748.1"/>
    <property type="molecule type" value="Genomic_DNA"/>
</dbReference>
<evidence type="ECO:0000313" key="2">
    <source>
        <dbReference type="Proteomes" id="UP000026907"/>
    </source>
</evidence>
<name>A0A023MHY6_9CAUD</name>
<evidence type="ECO:0008006" key="3">
    <source>
        <dbReference type="Google" id="ProtNLM"/>
    </source>
</evidence>
<reference evidence="1 2" key="1">
    <citation type="journal article" date="2014" name="Genome Announc.">
        <title>Complete Genome Sequences of Two Escherichia coli O157:H7 Phages Effective in Limiting Contamination of Food Products.</title>
        <authorList>
            <person name="Hong Y."/>
            <person name="Pan Y."/>
            <person name="Harman N.J."/>
            <person name="Ebner P.D."/>
        </authorList>
    </citation>
    <scope>NUCLEOTIDE SEQUENCE [LARGE SCALE GENOMIC DNA]</scope>
</reference>
<organism evidence="1 2">
    <name type="scientific">Escherichia phage FFH2</name>
    <dbReference type="NCBI Taxonomy" id="1446490"/>
    <lineage>
        <taxon>Viruses</taxon>
        <taxon>Duplodnaviria</taxon>
        <taxon>Heunggongvirae</taxon>
        <taxon>Uroviricota</taxon>
        <taxon>Caudoviricetes</taxon>
        <taxon>Vequintavirinae</taxon>
        <taxon>Vequintavirus</taxon>
        <taxon>Vequintavirus PDX</taxon>
        <taxon>Vequintavirus FFH2</taxon>
    </lineage>
</organism>
<sequence length="59" mass="6953">MAIIAKTEIVGLDSILLAYEEAIEMYVVSYGEYIREYKSIDLAFECYIRQVNKAYDDYR</sequence>
<dbReference type="GeneID" id="19486885"/>
<evidence type="ECO:0000313" key="1">
    <source>
        <dbReference type="EMBL" id="AHN83748.1"/>
    </source>
</evidence>
<accession>A0A023MHY6</accession>
<dbReference type="Proteomes" id="UP000026907">
    <property type="component" value="Segment"/>
</dbReference>
<dbReference type="RefSeq" id="YP_009031069.1">
    <property type="nucleotide sequence ID" value="NC_024134.1"/>
</dbReference>
<keyword evidence="2" id="KW-1185">Reference proteome</keyword>
<protein>
    <recommendedName>
        <fullName evidence="3">Phage protein</fullName>
    </recommendedName>
</protein>
<proteinExistence type="predicted"/>
<dbReference type="KEGG" id="vg:19486885"/>